<dbReference type="AlphaFoldDB" id="A0A507QLJ2"/>
<dbReference type="PANTHER" id="PTHR37013:SF5">
    <property type="entry name" value="INTEGRAL MEMBRANE PROTEIN"/>
    <property type="match status" value="1"/>
</dbReference>
<keyword evidence="1" id="KW-0472">Membrane</keyword>
<comment type="caution">
    <text evidence="3">The sequence shown here is derived from an EMBL/GenBank/DDBJ whole genome shotgun (WGS) entry which is preliminary data.</text>
</comment>
<dbReference type="PANTHER" id="PTHR37013">
    <property type="entry name" value="INTEGRAL MEMBRANE PROTEIN (AFU_ORTHOLOGUE AFUA_1G05950)-RELATED"/>
    <property type="match status" value="1"/>
</dbReference>
<feature type="transmembrane region" description="Helical" evidence="1">
    <location>
        <begin position="23"/>
        <end position="47"/>
    </location>
</feature>
<feature type="transmembrane region" description="Helical" evidence="1">
    <location>
        <begin position="84"/>
        <end position="106"/>
    </location>
</feature>
<feature type="transmembrane region" description="Helical" evidence="1">
    <location>
        <begin position="118"/>
        <end position="143"/>
    </location>
</feature>
<keyword evidence="4" id="KW-1185">Reference proteome</keyword>
<dbReference type="OrthoDB" id="405906at2759"/>
<dbReference type="EMBL" id="VIFY01000270">
    <property type="protein sequence ID" value="TQB67984.1"/>
    <property type="molecule type" value="Genomic_DNA"/>
</dbReference>
<dbReference type="InterPro" id="IPR056120">
    <property type="entry name" value="DUF7703"/>
</dbReference>
<dbReference type="Proteomes" id="UP000319663">
    <property type="component" value="Unassembled WGS sequence"/>
</dbReference>
<feature type="transmembrane region" description="Helical" evidence="1">
    <location>
        <begin position="54"/>
        <end position="78"/>
    </location>
</feature>
<keyword evidence="1" id="KW-1133">Transmembrane helix</keyword>
<name>A0A507QLJ2_MONPU</name>
<evidence type="ECO:0000313" key="3">
    <source>
        <dbReference type="EMBL" id="TQB67984.1"/>
    </source>
</evidence>
<sequence length="326" mass="36943">MTLLSSPPDGLKEGYRGGTGTKVAMTVIFSIALYNSLELIILILLTFRRYRGLYFWSIFLSTVLGVVPQAVGLILNFYNVAVKWVGITISTVGWYFMVPGQSFVLYSRLHLVLQDARLLRSILCLITVSTVVMIVPVTSLTYATVYVNSSAANTGFNVMERLQLTWFSVQEGFLSTLYIWETIRLLRLDPQKDNRRSQIKYELIAVNVSFIIMDIVLIVMEYTNWYIIQTTLKTAIYSIKLKLEFAVLSRLILYINVSQSGENSGDSYYPDFVDPSQFTSDVTHAPRVESNTLRPRRTLEDLSSFSLPFPTPVSGRSFDALRRPGT</sequence>
<protein>
    <recommendedName>
        <fullName evidence="2">DUF7703 domain-containing protein</fullName>
    </recommendedName>
</protein>
<gene>
    <name evidence="3" type="ORF">MPDQ_004274</name>
</gene>
<accession>A0A507QLJ2</accession>
<feature type="domain" description="DUF7703" evidence="2">
    <location>
        <begin position="24"/>
        <end position="259"/>
    </location>
</feature>
<reference evidence="3 4" key="1">
    <citation type="submission" date="2019-06" db="EMBL/GenBank/DDBJ databases">
        <title>Wine fermentation using esterase from Monascus purpureus.</title>
        <authorList>
            <person name="Geng C."/>
            <person name="Zhang Y."/>
        </authorList>
    </citation>
    <scope>NUCLEOTIDE SEQUENCE [LARGE SCALE GENOMIC DNA]</scope>
    <source>
        <strain evidence="3">HQ1</strain>
    </source>
</reference>
<evidence type="ECO:0000313" key="4">
    <source>
        <dbReference type="Proteomes" id="UP000319663"/>
    </source>
</evidence>
<feature type="transmembrane region" description="Helical" evidence="1">
    <location>
        <begin position="201"/>
        <end position="220"/>
    </location>
</feature>
<proteinExistence type="predicted"/>
<evidence type="ECO:0000256" key="1">
    <source>
        <dbReference type="SAM" id="Phobius"/>
    </source>
</evidence>
<evidence type="ECO:0000259" key="2">
    <source>
        <dbReference type="Pfam" id="PF24802"/>
    </source>
</evidence>
<organism evidence="3 4">
    <name type="scientific">Monascus purpureus</name>
    <name type="common">Red mold</name>
    <name type="synonym">Monascus anka</name>
    <dbReference type="NCBI Taxonomy" id="5098"/>
    <lineage>
        <taxon>Eukaryota</taxon>
        <taxon>Fungi</taxon>
        <taxon>Dikarya</taxon>
        <taxon>Ascomycota</taxon>
        <taxon>Pezizomycotina</taxon>
        <taxon>Eurotiomycetes</taxon>
        <taxon>Eurotiomycetidae</taxon>
        <taxon>Eurotiales</taxon>
        <taxon>Aspergillaceae</taxon>
        <taxon>Monascus</taxon>
    </lineage>
</organism>
<keyword evidence="1" id="KW-0812">Transmembrane</keyword>
<dbReference type="STRING" id="5098.A0A507QLJ2"/>
<dbReference type="Pfam" id="PF24802">
    <property type="entry name" value="DUF7703"/>
    <property type="match status" value="1"/>
</dbReference>